<protein>
    <submittedName>
        <fullName evidence="1">54S ribosomal protein YmL6, mitochondrial</fullName>
    </submittedName>
</protein>
<keyword evidence="1" id="KW-0689">Ribosomal protein</keyword>
<comment type="caution">
    <text evidence="1">The sequence shown here is derived from an EMBL/GenBank/DDBJ whole genome shotgun (WGS) entry which is preliminary data.</text>
</comment>
<gene>
    <name evidence="1" type="ORF">CLIB1444_20S00606</name>
</gene>
<keyword evidence="2" id="KW-1185">Reference proteome</keyword>
<sequence length="247" mass="28261">MFKSFVRSLATNANTQVFKLQEPPKYVLGSLRSFPSLEPKEFVALPNDFLNLPTRRDILWSAVVYEEDKAKIETTQVFTKGDAIYSHKKLRPQKGSGKARVGDANSPHRYNPIKAHVITAPHDWSTELPNKIYNKAMATALSEQYKDGKLYIVGNNESSELNESDSSIIDFKYGYPETIKQFKNQHHLKNLNLLFITDIERSNLTKAIEGDKVKALTKENVEVRDILKANRVYIELPALQWFIGKYL</sequence>
<dbReference type="EMBL" id="CALSDN010000020">
    <property type="protein sequence ID" value="CAH6723781.1"/>
    <property type="molecule type" value="Genomic_DNA"/>
</dbReference>
<name>A0ACA9YFF7_9ASCO</name>
<accession>A0ACA9YFF7</accession>
<organism evidence="1 2">
    <name type="scientific">[Candida] jaroonii</name>
    <dbReference type="NCBI Taxonomy" id="467808"/>
    <lineage>
        <taxon>Eukaryota</taxon>
        <taxon>Fungi</taxon>
        <taxon>Dikarya</taxon>
        <taxon>Ascomycota</taxon>
        <taxon>Saccharomycotina</taxon>
        <taxon>Pichiomycetes</taxon>
        <taxon>Debaryomycetaceae</taxon>
        <taxon>Yamadazyma</taxon>
    </lineage>
</organism>
<evidence type="ECO:0000313" key="2">
    <source>
        <dbReference type="Proteomes" id="UP001152531"/>
    </source>
</evidence>
<reference evidence="1" key="1">
    <citation type="submission" date="2022-06" db="EMBL/GenBank/DDBJ databases">
        <authorList>
            <person name="Legras J.-L."/>
            <person name="Devillers H."/>
            <person name="Grondin C."/>
        </authorList>
    </citation>
    <scope>NUCLEOTIDE SEQUENCE</scope>
    <source>
        <strain evidence="1">CLIB 1444</strain>
    </source>
</reference>
<evidence type="ECO:0000313" key="1">
    <source>
        <dbReference type="EMBL" id="CAH6723781.1"/>
    </source>
</evidence>
<keyword evidence="1" id="KW-0687">Ribonucleoprotein</keyword>
<proteinExistence type="predicted"/>
<dbReference type="Proteomes" id="UP001152531">
    <property type="component" value="Unassembled WGS sequence"/>
</dbReference>